<dbReference type="AlphaFoldDB" id="A0A146KKG5"/>
<feature type="non-terminal residue" evidence="1">
    <location>
        <position position="1"/>
    </location>
</feature>
<organism evidence="1">
    <name type="scientific">Trepomonas sp. PC1</name>
    <dbReference type="NCBI Taxonomy" id="1076344"/>
    <lineage>
        <taxon>Eukaryota</taxon>
        <taxon>Metamonada</taxon>
        <taxon>Diplomonadida</taxon>
        <taxon>Hexamitidae</taxon>
        <taxon>Hexamitinae</taxon>
        <taxon>Trepomonas</taxon>
    </lineage>
</organism>
<dbReference type="InterPro" id="IPR032675">
    <property type="entry name" value="LRR_dom_sf"/>
</dbReference>
<gene>
    <name evidence="1" type="ORF">TPC1_10927</name>
</gene>
<name>A0A146KKG5_9EUKA</name>
<dbReference type="InterPro" id="IPR053139">
    <property type="entry name" value="Surface_bspA-like"/>
</dbReference>
<dbReference type="EMBL" id="GDID01000690">
    <property type="protein sequence ID" value="JAP95916.1"/>
    <property type="molecule type" value="Transcribed_RNA"/>
</dbReference>
<dbReference type="PANTHER" id="PTHR45661:SF3">
    <property type="entry name" value="IG-LIKE DOMAIN-CONTAINING PROTEIN"/>
    <property type="match status" value="1"/>
</dbReference>
<dbReference type="InterPro" id="IPR026906">
    <property type="entry name" value="LRR_5"/>
</dbReference>
<reference evidence="1" key="1">
    <citation type="submission" date="2015-07" db="EMBL/GenBank/DDBJ databases">
        <title>Adaptation to a free-living lifestyle via gene acquisitions in the diplomonad Trepomonas sp. PC1.</title>
        <authorList>
            <person name="Xu F."/>
            <person name="Jerlstrom-Hultqvist J."/>
            <person name="Kolisko M."/>
            <person name="Simpson A.G.B."/>
            <person name="Roger A.J."/>
            <person name="Svard S.G."/>
            <person name="Andersson J.O."/>
        </authorList>
    </citation>
    <scope>NUCLEOTIDE SEQUENCE</scope>
    <source>
        <strain evidence="1">PC1</strain>
    </source>
</reference>
<evidence type="ECO:0000313" key="1">
    <source>
        <dbReference type="EMBL" id="JAP95916.1"/>
    </source>
</evidence>
<dbReference type="SUPFAM" id="SSF52058">
    <property type="entry name" value="L domain-like"/>
    <property type="match status" value="1"/>
</dbReference>
<dbReference type="PANTHER" id="PTHR45661">
    <property type="entry name" value="SURFACE ANTIGEN"/>
    <property type="match status" value="1"/>
</dbReference>
<dbReference type="Gene3D" id="3.80.10.10">
    <property type="entry name" value="Ribonuclease Inhibitor"/>
    <property type="match status" value="2"/>
</dbReference>
<dbReference type="Pfam" id="PF13306">
    <property type="entry name" value="LRR_5"/>
    <property type="match status" value="2"/>
</dbReference>
<sequence length="390" mass="45202">KYKLRSTFPHHKMIKTYNVQTQFIENKEIFTNPTILLRKNIKIIQKDLERVSQIIYLDAPNAESINNQGLDWCCGLSCLNFPKLRKIGDQACCYLVKLKAVILDTVTNLGPWAFVHCGGMRFIQMNSVREIPSNSFRNCSSLQRGIFKKLKKIKNDAFHDCASIEYMEIPLIKSASLKQICTKKHVTFNPQIKFQQIDEPVLSISPFSANQMTVSTLFKRQCRLIKVKLSKAILVPEFAFSNNQYLFYIEIPKVEIIQQKAFFECKQLLEVLGNRIIKIGQASFSECYQLSSINLENTQEIGSNAFYRCFSLNNINVSKLITNNNIFENCYFLKRIQHNENIGVDEISQKVRSFGKFAFQKQLVRMKAKQSLMKLLISKLKSIKQFKIRE</sequence>
<protein>
    <submittedName>
        <fullName evidence="1">Leucine rich repeats-containing protein</fullName>
    </submittedName>
</protein>
<accession>A0A146KKG5</accession>
<proteinExistence type="predicted"/>